<dbReference type="Gene3D" id="3.40.50.1820">
    <property type="entry name" value="alpha/beta hydrolase"/>
    <property type="match status" value="1"/>
</dbReference>
<reference evidence="2" key="1">
    <citation type="submission" date="2022-07" db="EMBL/GenBank/DDBJ databases">
        <title>Complete Genome Sequence of the Radioresistant Bacterium Deinococcus aetherius ST0316, Isolated from the Air Dust collected in Lower Stratosphere above Japan.</title>
        <authorList>
            <person name="Satoh K."/>
            <person name="Hagiwara K."/>
            <person name="Katsumata K."/>
            <person name="Kubo A."/>
            <person name="Yokobori S."/>
            <person name="Yamagishi A."/>
            <person name="Oono Y."/>
            <person name="Narumi I."/>
        </authorList>
    </citation>
    <scope>NUCLEOTIDE SEQUENCE</scope>
    <source>
        <strain evidence="2">ST0316</strain>
    </source>
</reference>
<dbReference type="InterPro" id="IPR045889">
    <property type="entry name" value="MES/HNL"/>
</dbReference>
<evidence type="ECO:0000313" key="2">
    <source>
        <dbReference type="EMBL" id="BDP42856.1"/>
    </source>
</evidence>
<organism evidence="2 3">
    <name type="scientific">Deinococcus aetherius</name>
    <dbReference type="NCBI Taxonomy" id="200252"/>
    <lineage>
        <taxon>Bacteria</taxon>
        <taxon>Thermotogati</taxon>
        <taxon>Deinococcota</taxon>
        <taxon>Deinococci</taxon>
        <taxon>Deinococcales</taxon>
        <taxon>Deinococcaceae</taxon>
        <taxon>Deinococcus</taxon>
    </lineage>
</organism>
<dbReference type="InterPro" id="IPR000073">
    <property type="entry name" value="AB_hydrolase_1"/>
</dbReference>
<dbReference type="EMBL" id="AP026560">
    <property type="protein sequence ID" value="BDP42856.1"/>
    <property type="molecule type" value="Genomic_DNA"/>
</dbReference>
<dbReference type="PANTHER" id="PTHR10992:SF1086">
    <property type="entry name" value="AB HYDROLASE-1 DOMAIN-CONTAINING PROTEIN"/>
    <property type="match status" value="1"/>
</dbReference>
<dbReference type="Pfam" id="PF12697">
    <property type="entry name" value="Abhydrolase_6"/>
    <property type="match status" value="1"/>
</dbReference>
<feature type="domain" description="AB hydrolase-1" evidence="1">
    <location>
        <begin position="33"/>
        <end position="255"/>
    </location>
</feature>
<accession>A0ABN6RHK7</accession>
<dbReference type="SUPFAM" id="SSF53474">
    <property type="entry name" value="alpha/beta-Hydrolases"/>
    <property type="match status" value="1"/>
</dbReference>
<protein>
    <submittedName>
        <fullName evidence="2">Esterase</fullName>
    </submittedName>
</protein>
<gene>
    <name evidence="2" type="primary">estC</name>
    <name evidence="2" type="ORF">DAETH_28250</name>
</gene>
<dbReference type="Proteomes" id="UP001064971">
    <property type="component" value="Chromosome"/>
</dbReference>
<proteinExistence type="predicted"/>
<evidence type="ECO:0000313" key="3">
    <source>
        <dbReference type="Proteomes" id="UP001064971"/>
    </source>
</evidence>
<dbReference type="PANTHER" id="PTHR10992">
    <property type="entry name" value="METHYLESTERASE FAMILY MEMBER"/>
    <property type="match status" value="1"/>
</dbReference>
<name>A0ABN6RHK7_9DEIO</name>
<sequence>MRVTPVLLGLLGALSLSSCNQLGVTKPAPKTYVLVHGALLGEFSWKPVERQLVADGNTVITLDLPGHGADQTPVDQITLDSYTNAVVNAIGDRTNVILVGHSFGGIVISQVAEAIPTKISKLVYLAALVPQNGESASDLAGRDQNSLFGKYATFTPNTIVFNPEGVQPVFCNDCTAADVALLKSRLRPEPLKPFATPVNLTAARYGSVPKYDILTKRDNAVSYAFQQTLRDRLRPMQSFELDSGHVPFLTQPDALTKILEGL</sequence>
<dbReference type="RefSeq" id="WP_264775533.1">
    <property type="nucleotide sequence ID" value="NZ_AP026560.1"/>
</dbReference>
<keyword evidence="3" id="KW-1185">Reference proteome</keyword>
<dbReference type="PRINTS" id="PR00111">
    <property type="entry name" value="ABHYDROLASE"/>
</dbReference>
<evidence type="ECO:0000259" key="1">
    <source>
        <dbReference type="Pfam" id="PF12697"/>
    </source>
</evidence>
<dbReference type="InterPro" id="IPR029058">
    <property type="entry name" value="AB_hydrolase_fold"/>
</dbReference>
<dbReference type="PROSITE" id="PS51257">
    <property type="entry name" value="PROKAR_LIPOPROTEIN"/>
    <property type="match status" value="1"/>
</dbReference>